<proteinExistence type="predicted"/>
<name>A0A8J7KTB3_9BACL</name>
<keyword evidence="2" id="KW-0472">Membrane</keyword>
<keyword evidence="2" id="KW-1133">Transmembrane helix</keyword>
<keyword evidence="2" id="KW-0812">Transmembrane</keyword>
<feature type="domain" description="Zinc-ribbon" evidence="3">
    <location>
        <begin position="4"/>
        <end position="24"/>
    </location>
</feature>
<evidence type="ECO:0000259" key="3">
    <source>
        <dbReference type="Pfam" id="PF13240"/>
    </source>
</evidence>
<dbReference type="AlphaFoldDB" id="A0A8J7KTB3"/>
<accession>A0A8J7KTB3</accession>
<dbReference type="RefSeq" id="WP_194562860.1">
    <property type="nucleotide sequence ID" value="NZ_JADKPV010000003.1"/>
</dbReference>
<dbReference type="InterPro" id="IPR054528">
    <property type="entry name" value="TcaA_5th"/>
</dbReference>
<dbReference type="Pfam" id="PF13240">
    <property type="entry name" value="Zn_Ribbon_1"/>
    <property type="match status" value="1"/>
</dbReference>
<evidence type="ECO:0000259" key="4">
    <source>
        <dbReference type="Pfam" id="PF22819"/>
    </source>
</evidence>
<evidence type="ECO:0000256" key="1">
    <source>
        <dbReference type="SAM" id="MobiDB-lite"/>
    </source>
</evidence>
<dbReference type="Pfam" id="PF22819">
    <property type="entry name" value="TcaA_5th"/>
    <property type="match status" value="1"/>
</dbReference>
<dbReference type="InterPro" id="IPR026870">
    <property type="entry name" value="Zinc_ribbon_dom"/>
</dbReference>
<feature type="compositionally biased region" description="Pro residues" evidence="1">
    <location>
        <begin position="85"/>
        <end position="101"/>
    </location>
</feature>
<evidence type="ECO:0000313" key="6">
    <source>
        <dbReference type="Proteomes" id="UP000622653"/>
    </source>
</evidence>
<feature type="domain" description="TcaA protein NTF2-like" evidence="4">
    <location>
        <begin position="402"/>
        <end position="510"/>
    </location>
</feature>
<evidence type="ECO:0000256" key="2">
    <source>
        <dbReference type="SAM" id="Phobius"/>
    </source>
</evidence>
<feature type="compositionally biased region" description="Basic and acidic residues" evidence="1">
    <location>
        <begin position="39"/>
        <end position="51"/>
    </location>
</feature>
<feature type="region of interest" description="Disordered" evidence="1">
    <location>
        <begin position="33"/>
        <end position="106"/>
    </location>
</feature>
<sequence length="518" mass="58527">MKQFCTNCGTEANPDMKFCSTCGQLLPDPQLEEVASDQALKDEEALHDHGEVGAPAGIGNTPYSHIPKPPPSTEHDSSIVEDPQPKQPSSPPPIPPQPSLPKKPMSKGAKIGWGITGLTIVLLIIAHFIMQSLVDPMKKIDQIVTAYEAKDEAMFDYLTIQQGIIYEPQSFFQYYEKQGFTSNDLKRELLQALSMTNEEFYATVNDLNGETFGYIEPKKWLIYDTIDVVPNSYAWQANTDFASLKLDVYGEEHTLTEELKTVGTFLVGEYEVTLQADDIPFGEKEMQYPVQITPAGEWETTFSAETFGMIVHTNIQHDLSPGTLTLLVNGEKSKLSWTSMDEPLTVPFFKSDKPFELQLQLEREKETIQSAKVVVDDNHAHFIELPFDSALLQKVFPASFTAEEAEQLIVHFREDFEKGLNFSSGNYIQEYFPPNSKIQNEYIKFVNDTAASAAYHFHRFDTSLLSETDDTFVFTSVEAFDFYDGKTTQYNRTKEYTVQIIDGQLYITDISIKQTNKS</sequence>
<protein>
    <recommendedName>
        <fullName evidence="7">Zinc-ribbon domain-containing protein</fullName>
    </recommendedName>
</protein>
<keyword evidence="6" id="KW-1185">Reference proteome</keyword>
<organism evidence="5 6">
    <name type="scientific">Savagea serpentis</name>
    <dbReference type="NCBI Taxonomy" id="2785297"/>
    <lineage>
        <taxon>Bacteria</taxon>
        <taxon>Bacillati</taxon>
        <taxon>Bacillota</taxon>
        <taxon>Bacilli</taxon>
        <taxon>Bacillales</taxon>
        <taxon>Caryophanaceae</taxon>
        <taxon>Savagea</taxon>
    </lineage>
</organism>
<gene>
    <name evidence="5" type="ORF">IRY55_08420</name>
</gene>
<dbReference type="Proteomes" id="UP000622653">
    <property type="component" value="Unassembled WGS sequence"/>
</dbReference>
<dbReference type="EMBL" id="JADKPV010000003">
    <property type="protein sequence ID" value="MBF4501384.1"/>
    <property type="molecule type" value="Genomic_DNA"/>
</dbReference>
<evidence type="ECO:0000313" key="5">
    <source>
        <dbReference type="EMBL" id="MBF4501384.1"/>
    </source>
</evidence>
<reference evidence="5" key="1">
    <citation type="submission" date="2020-11" db="EMBL/GenBank/DDBJ databases">
        <title>Multidrug resistant novel bacterium Savagea serpentis sp. nov., isolated from the scats of a vine snake (Ahaetulla nasuta).</title>
        <authorList>
            <person name="Venkata Ramana V."/>
            <person name="Vikas Patil S."/>
            <person name="Yogita Lugani V."/>
        </authorList>
    </citation>
    <scope>NUCLEOTIDE SEQUENCE</scope>
    <source>
        <strain evidence="5">SN6</strain>
    </source>
</reference>
<comment type="caution">
    <text evidence="5">The sequence shown here is derived from an EMBL/GenBank/DDBJ whole genome shotgun (WGS) entry which is preliminary data.</text>
</comment>
<feature type="transmembrane region" description="Helical" evidence="2">
    <location>
        <begin position="111"/>
        <end position="130"/>
    </location>
</feature>
<evidence type="ECO:0008006" key="7">
    <source>
        <dbReference type="Google" id="ProtNLM"/>
    </source>
</evidence>